<evidence type="ECO:0000256" key="6">
    <source>
        <dbReference type="ARBA" id="ARBA00023136"/>
    </source>
</evidence>
<dbReference type="InterPro" id="IPR004299">
    <property type="entry name" value="MBOAT_fam"/>
</dbReference>
<evidence type="ECO:0000256" key="5">
    <source>
        <dbReference type="ARBA" id="ARBA00022989"/>
    </source>
</evidence>
<dbReference type="AlphaFoldDB" id="A0A1H6T7X0"/>
<keyword evidence="7 9" id="KW-0012">Acyltransferase</keyword>
<feature type="transmembrane region" description="Helical" evidence="8">
    <location>
        <begin position="496"/>
        <end position="518"/>
    </location>
</feature>
<feature type="transmembrane region" description="Helical" evidence="8">
    <location>
        <begin position="29"/>
        <end position="60"/>
    </location>
</feature>
<evidence type="ECO:0000313" key="9">
    <source>
        <dbReference type="EMBL" id="SEI76169.1"/>
    </source>
</evidence>
<keyword evidence="4 8" id="KW-0812">Transmembrane</keyword>
<reference evidence="10" key="1">
    <citation type="submission" date="2016-10" db="EMBL/GenBank/DDBJ databases">
        <authorList>
            <person name="Varghese N."/>
        </authorList>
    </citation>
    <scope>NUCLEOTIDE SEQUENCE [LARGE SCALE GENOMIC DNA]</scope>
    <source>
        <strain evidence="10">DSM 20406</strain>
    </source>
</reference>
<dbReference type="EMBL" id="FNYK01000022">
    <property type="protein sequence ID" value="SEI76169.1"/>
    <property type="molecule type" value="Genomic_DNA"/>
</dbReference>
<feature type="transmembrane region" description="Helical" evidence="8">
    <location>
        <begin position="456"/>
        <end position="475"/>
    </location>
</feature>
<name>A0A1H6T7X0_9FIRM</name>
<comment type="similarity">
    <text evidence="2 7">Belongs to the membrane-bound acyltransferase family.</text>
</comment>
<proteinExistence type="inferred from homology"/>
<keyword evidence="3 7" id="KW-1003">Cell membrane</keyword>
<feature type="transmembrane region" description="Helical" evidence="8">
    <location>
        <begin position="141"/>
        <end position="162"/>
    </location>
</feature>
<dbReference type="PANTHER" id="PTHR13285">
    <property type="entry name" value="ACYLTRANSFERASE"/>
    <property type="match status" value="1"/>
</dbReference>
<dbReference type="OrthoDB" id="9805788at2"/>
<gene>
    <name evidence="9" type="ORF">SAMN04487834_102219</name>
</gene>
<dbReference type="STRING" id="322505.SAMN04487836_12919"/>
<feature type="transmembrane region" description="Helical" evidence="8">
    <location>
        <begin position="95"/>
        <end position="112"/>
    </location>
</feature>
<feature type="transmembrane region" description="Helical" evidence="8">
    <location>
        <begin position="242"/>
        <end position="263"/>
    </location>
</feature>
<dbReference type="eggNOG" id="COG1696">
    <property type="taxonomic scope" value="Bacteria"/>
</dbReference>
<dbReference type="Pfam" id="PF03062">
    <property type="entry name" value="MBOAT"/>
    <property type="match status" value="1"/>
</dbReference>
<dbReference type="InterPro" id="IPR028362">
    <property type="entry name" value="AlgI"/>
</dbReference>
<dbReference type="GO" id="GO:0016746">
    <property type="term" value="F:acyltransferase activity"/>
    <property type="evidence" value="ECO:0007669"/>
    <property type="project" value="UniProtKB-KW"/>
</dbReference>
<sequence>MSYFSPFYLVMVPLLMAIYQLASRKARPVILLLASYMFIWFASNKLIIYILLATLGIHYFGMWLDDLEKEKKAAIKDVERSERKLIKASFKKKEWHVLIFAIVLFVIVLFAFKYVGFFVSILNDIFALTSAPVFIKYQKIIAPIGISYYTLQCIAYLSDIYLGKIQAERNLFKLALYLAFFPCIMEGPIVRATDTLGQLTNGEPLNYHNVTFGIQRMGWGLFKKYVIADRLNIPVTLIFTNYAHYHGGTLFLGMIGYTMLLYCEFSGTMDVVIGTAQIFNITLPENFRQPFFAKNVSDFWTRWHITLGAFFRDYIYYPMSLSKPLKALTKKTRAKLGNHYGPLVTGAIALFVVWFCNGLWHGAGWTYLFYGMYHFFFILSESLTEQLVVNGCEKLHINRESKPYRIFQSFKLCIFIFVGEMFFRAPTVGQGFAMLSKTLRDFTFSGKELLKLGIDKYDYGILIIALIILFVISMLKEKKINVRETIAAKPIVLRWSIYYAFIIAVLIFGAYGVGYLPVAPIYADF</sequence>
<feature type="transmembrane region" description="Helical" evidence="8">
    <location>
        <begin position="6"/>
        <end position="22"/>
    </location>
</feature>
<dbReference type="PANTHER" id="PTHR13285:SF18">
    <property type="entry name" value="PROTEIN-CYSTEINE N-PALMITOYLTRANSFERASE RASP"/>
    <property type="match status" value="1"/>
</dbReference>
<organism evidence="9 10">
    <name type="scientific">Sharpea azabuensis</name>
    <dbReference type="NCBI Taxonomy" id="322505"/>
    <lineage>
        <taxon>Bacteria</taxon>
        <taxon>Bacillati</taxon>
        <taxon>Bacillota</taxon>
        <taxon>Erysipelotrichia</taxon>
        <taxon>Erysipelotrichales</taxon>
        <taxon>Coprobacillaceae</taxon>
        <taxon>Sharpea</taxon>
    </lineage>
</organism>
<dbReference type="InterPro" id="IPR024194">
    <property type="entry name" value="Ac/AlaTfrase_AlgI/DltB"/>
</dbReference>
<evidence type="ECO:0000313" key="10">
    <source>
        <dbReference type="Proteomes" id="UP000183028"/>
    </source>
</evidence>
<evidence type="ECO:0000256" key="3">
    <source>
        <dbReference type="ARBA" id="ARBA00022475"/>
    </source>
</evidence>
<evidence type="ECO:0000256" key="8">
    <source>
        <dbReference type="SAM" id="Phobius"/>
    </source>
</evidence>
<dbReference type="GO" id="GO:0005886">
    <property type="term" value="C:plasma membrane"/>
    <property type="evidence" value="ECO:0007669"/>
    <property type="project" value="UniProtKB-SubCell"/>
</dbReference>
<protein>
    <submittedName>
        <fullName evidence="9">D-alanyl-lipoteichoic acid acyltransferase DltB, MBOAT superfamily</fullName>
    </submittedName>
</protein>
<evidence type="ECO:0000256" key="2">
    <source>
        <dbReference type="ARBA" id="ARBA00010323"/>
    </source>
</evidence>
<dbReference type="RefSeq" id="WP_083381599.1">
    <property type="nucleotide sequence ID" value="NZ_CADAXY010000042.1"/>
</dbReference>
<evidence type="ECO:0000256" key="1">
    <source>
        <dbReference type="ARBA" id="ARBA00004651"/>
    </source>
</evidence>
<comment type="subcellular location">
    <subcellularLocation>
        <location evidence="1">Cell membrane</location>
        <topology evidence="1">Multi-pass membrane protein</topology>
    </subcellularLocation>
</comment>
<feature type="transmembrane region" description="Helical" evidence="8">
    <location>
        <begin position="372"/>
        <end position="392"/>
    </location>
</feature>
<dbReference type="GO" id="GO:0042121">
    <property type="term" value="P:alginic acid biosynthetic process"/>
    <property type="evidence" value="ECO:0007669"/>
    <property type="project" value="InterPro"/>
</dbReference>
<feature type="transmembrane region" description="Helical" evidence="8">
    <location>
        <begin position="412"/>
        <end position="436"/>
    </location>
</feature>
<keyword evidence="6 7" id="KW-0472">Membrane</keyword>
<dbReference type="InterPro" id="IPR051085">
    <property type="entry name" value="MB_O-acyltransferase"/>
</dbReference>
<evidence type="ECO:0000256" key="7">
    <source>
        <dbReference type="PIRNR" id="PIRNR016636"/>
    </source>
</evidence>
<keyword evidence="5 8" id="KW-1133">Transmembrane helix</keyword>
<dbReference type="PIRSF" id="PIRSF500217">
    <property type="entry name" value="AlgI"/>
    <property type="match status" value="1"/>
</dbReference>
<keyword evidence="10" id="KW-1185">Reference proteome</keyword>
<dbReference type="Proteomes" id="UP000183028">
    <property type="component" value="Unassembled WGS sequence"/>
</dbReference>
<evidence type="ECO:0000256" key="4">
    <source>
        <dbReference type="ARBA" id="ARBA00022692"/>
    </source>
</evidence>
<feature type="transmembrane region" description="Helical" evidence="8">
    <location>
        <begin position="340"/>
        <end position="360"/>
    </location>
</feature>
<accession>A0A1H6T7X0</accession>
<dbReference type="PIRSF" id="PIRSF016636">
    <property type="entry name" value="AlgI_DltB"/>
    <property type="match status" value="1"/>
</dbReference>
<keyword evidence="7 9" id="KW-0808">Transferase</keyword>